<accession>A0A5M9X0A7</accession>
<comment type="caution">
    <text evidence="9">The sequence shown here is derived from an EMBL/GenBank/DDBJ whole genome shotgun (WGS) entry which is preliminary data.</text>
</comment>
<feature type="transmembrane region" description="Helical" evidence="8">
    <location>
        <begin position="41"/>
        <end position="61"/>
    </location>
</feature>
<feature type="transmembrane region" description="Helical" evidence="8">
    <location>
        <begin position="219"/>
        <end position="240"/>
    </location>
</feature>
<dbReference type="InterPro" id="IPR004761">
    <property type="entry name" value="Spore_GerAB"/>
</dbReference>
<dbReference type="AlphaFoldDB" id="A0A5M9X0A7"/>
<protein>
    <submittedName>
        <fullName evidence="9">GerAB/ArcD/ProY family transporter</fullName>
    </submittedName>
</protein>
<evidence type="ECO:0000256" key="3">
    <source>
        <dbReference type="ARBA" id="ARBA00022448"/>
    </source>
</evidence>
<organism evidence="9 10">
    <name type="scientific">Paenibacillus amylolyticus</name>
    <dbReference type="NCBI Taxonomy" id="1451"/>
    <lineage>
        <taxon>Bacteria</taxon>
        <taxon>Bacillati</taxon>
        <taxon>Bacillota</taxon>
        <taxon>Bacilli</taxon>
        <taxon>Bacillales</taxon>
        <taxon>Paenibacillaceae</taxon>
        <taxon>Paenibacillus</taxon>
    </lineage>
</organism>
<keyword evidence="6 8" id="KW-1133">Transmembrane helix</keyword>
<reference evidence="9 10" key="1">
    <citation type="journal article" date="2019" name="J. Ind. Microbiol. Biotechnol.">
        <title>Paenibacillus amylolyticus 27C64 has a diverse set of carbohydrate-active enzymes and complete pectin deconstruction system.</title>
        <authorList>
            <person name="Keggi C."/>
            <person name="Doran-Peterson J."/>
        </authorList>
    </citation>
    <scope>NUCLEOTIDE SEQUENCE [LARGE SCALE GENOMIC DNA]</scope>
    <source>
        <strain evidence="9 10">27C64</strain>
    </source>
</reference>
<dbReference type="Proteomes" id="UP000323664">
    <property type="component" value="Unassembled WGS sequence"/>
</dbReference>
<evidence type="ECO:0000256" key="6">
    <source>
        <dbReference type="ARBA" id="ARBA00022989"/>
    </source>
</evidence>
<feature type="transmembrane region" description="Helical" evidence="8">
    <location>
        <begin position="81"/>
        <end position="101"/>
    </location>
</feature>
<comment type="subcellular location">
    <subcellularLocation>
        <location evidence="1">Membrane</location>
        <topology evidence="1">Multi-pass membrane protein</topology>
    </subcellularLocation>
</comment>
<feature type="transmembrane region" description="Helical" evidence="8">
    <location>
        <begin position="113"/>
        <end position="135"/>
    </location>
</feature>
<evidence type="ECO:0000256" key="5">
    <source>
        <dbReference type="ARBA" id="ARBA00022692"/>
    </source>
</evidence>
<feature type="transmembrane region" description="Helical" evidence="8">
    <location>
        <begin position="337"/>
        <end position="356"/>
    </location>
</feature>
<evidence type="ECO:0000256" key="4">
    <source>
        <dbReference type="ARBA" id="ARBA00022544"/>
    </source>
</evidence>
<feature type="transmembrane region" description="Helical" evidence="8">
    <location>
        <begin position="307"/>
        <end position="331"/>
    </location>
</feature>
<evidence type="ECO:0000256" key="8">
    <source>
        <dbReference type="SAM" id="Phobius"/>
    </source>
</evidence>
<dbReference type="RefSeq" id="WP_123066885.1">
    <property type="nucleotide sequence ID" value="NZ_RIAS01000019.1"/>
</dbReference>
<dbReference type="GO" id="GO:0016020">
    <property type="term" value="C:membrane"/>
    <property type="evidence" value="ECO:0007669"/>
    <property type="project" value="UniProtKB-SubCell"/>
</dbReference>
<dbReference type="EMBL" id="RIAS01000019">
    <property type="protein sequence ID" value="KAA8787209.1"/>
    <property type="molecule type" value="Genomic_DNA"/>
</dbReference>
<keyword evidence="5 8" id="KW-0812">Transmembrane</keyword>
<evidence type="ECO:0000256" key="2">
    <source>
        <dbReference type="ARBA" id="ARBA00007998"/>
    </source>
</evidence>
<feature type="transmembrane region" description="Helical" evidence="8">
    <location>
        <begin position="273"/>
        <end position="295"/>
    </location>
</feature>
<feature type="transmembrane region" description="Helical" evidence="8">
    <location>
        <begin position="12"/>
        <end position="34"/>
    </location>
</feature>
<keyword evidence="4" id="KW-0309">Germination</keyword>
<dbReference type="PANTHER" id="PTHR34975">
    <property type="entry name" value="SPORE GERMINATION PROTEIN A2"/>
    <property type="match status" value="1"/>
</dbReference>
<dbReference type="NCBIfam" id="TIGR00912">
    <property type="entry name" value="2A0309"/>
    <property type="match status" value="1"/>
</dbReference>
<sequence>MLIKEKLTVRQFAVLTFLCLIGDMMLIYPTLITYSGRQDAWICTIVSQFIGMAILWIFYKLNQTYPGLTLIEICSKILGKWVGGILAASYLFYFLIGSVICIREVGDFMTTQIYLHTPIRAIILLFVIALGWSALKGLGTFGRSAEILAPFVILSLSIFILCLLPQMEISNIQPFFDTPLFSFISASIRGATTPYGELIIITMIYPYVNHGIHKTRDMFLAGLLGGVILIFILLTSLLVLGAELTQHNIYVTYILAQKIDIGGFLQRIEALSAIAWLVSTYFKTSLYTFGFILGLAQLFRLKSYQPLILPTTLLLFGMAIVLSPDVLFYTLGIMYPWFYWDITVSIVIPLCLLLVYHIKGRFKQPNNANAVSQK</sequence>
<comment type="similarity">
    <text evidence="2">Belongs to the amino acid-polyamine-organocation (APC) superfamily. Spore germination protein (SGP) (TC 2.A.3.9) family.</text>
</comment>
<evidence type="ECO:0000313" key="9">
    <source>
        <dbReference type="EMBL" id="KAA8787209.1"/>
    </source>
</evidence>
<keyword evidence="7 8" id="KW-0472">Membrane</keyword>
<evidence type="ECO:0000313" key="10">
    <source>
        <dbReference type="Proteomes" id="UP000323664"/>
    </source>
</evidence>
<dbReference type="OrthoDB" id="2078716at2"/>
<keyword evidence="3" id="KW-0813">Transport</keyword>
<dbReference type="PANTHER" id="PTHR34975:SF2">
    <property type="entry name" value="SPORE GERMINATION PROTEIN A2"/>
    <property type="match status" value="1"/>
</dbReference>
<evidence type="ECO:0000256" key="7">
    <source>
        <dbReference type="ARBA" id="ARBA00023136"/>
    </source>
</evidence>
<name>A0A5M9X0A7_PAEAM</name>
<proteinExistence type="inferred from homology"/>
<dbReference type="GO" id="GO:0009847">
    <property type="term" value="P:spore germination"/>
    <property type="evidence" value="ECO:0007669"/>
    <property type="project" value="InterPro"/>
</dbReference>
<feature type="transmembrane region" description="Helical" evidence="8">
    <location>
        <begin position="147"/>
        <end position="164"/>
    </location>
</feature>
<gene>
    <name evidence="9" type="ORF">EC604_25585</name>
</gene>
<evidence type="ECO:0000256" key="1">
    <source>
        <dbReference type="ARBA" id="ARBA00004141"/>
    </source>
</evidence>
<dbReference type="Pfam" id="PF03845">
    <property type="entry name" value="Spore_permease"/>
    <property type="match status" value="1"/>
</dbReference>